<dbReference type="AlphaFoldDB" id="A0A438HAV9"/>
<dbReference type="EMBL" id="QGNW01000251">
    <property type="protein sequence ID" value="RVW81596.1"/>
    <property type="molecule type" value="Genomic_DNA"/>
</dbReference>
<organism evidence="1 2">
    <name type="scientific">Vitis vinifera</name>
    <name type="common">Grape</name>
    <dbReference type="NCBI Taxonomy" id="29760"/>
    <lineage>
        <taxon>Eukaryota</taxon>
        <taxon>Viridiplantae</taxon>
        <taxon>Streptophyta</taxon>
        <taxon>Embryophyta</taxon>
        <taxon>Tracheophyta</taxon>
        <taxon>Spermatophyta</taxon>
        <taxon>Magnoliopsida</taxon>
        <taxon>eudicotyledons</taxon>
        <taxon>Gunneridae</taxon>
        <taxon>Pentapetalae</taxon>
        <taxon>rosids</taxon>
        <taxon>Vitales</taxon>
        <taxon>Vitaceae</taxon>
        <taxon>Viteae</taxon>
        <taxon>Vitis</taxon>
    </lineage>
</organism>
<sequence>MCGGDDHLAWKRPVSSRRAEGCVPSELRVHQDQYGFELQSDTFYTLMLCSFHVDLPSWVRVEGSLVRFFERSDMDRFISLDDLDSIPVASLWPSSGCLTLRDVLRRELEGFRQRSDESISSFISAGGKIAEIVD</sequence>
<accession>A0A438HAV9</accession>
<reference evidence="1 2" key="1">
    <citation type="journal article" date="2018" name="PLoS Genet.">
        <title>Population sequencing reveals clonal diversity and ancestral inbreeding in the grapevine cultivar Chardonnay.</title>
        <authorList>
            <person name="Roach M.J."/>
            <person name="Johnson D.L."/>
            <person name="Bohlmann J."/>
            <person name="van Vuuren H.J."/>
            <person name="Jones S.J."/>
            <person name="Pretorius I.S."/>
            <person name="Schmidt S.A."/>
            <person name="Borneman A.R."/>
        </authorList>
    </citation>
    <scope>NUCLEOTIDE SEQUENCE [LARGE SCALE GENOMIC DNA]</scope>
    <source>
        <strain evidence="2">cv. Chardonnay</strain>
        <tissue evidence="1">Leaf</tissue>
    </source>
</reference>
<evidence type="ECO:0000313" key="1">
    <source>
        <dbReference type="EMBL" id="RVW81596.1"/>
    </source>
</evidence>
<comment type="caution">
    <text evidence="1">The sequence shown here is derived from an EMBL/GenBank/DDBJ whole genome shotgun (WGS) entry which is preliminary data.</text>
</comment>
<evidence type="ECO:0000313" key="2">
    <source>
        <dbReference type="Proteomes" id="UP000288805"/>
    </source>
</evidence>
<protein>
    <submittedName>
        <fullName evidence="1">Uncharacterized protein</fullName>
    </submittedName>
</protein>
<dbReference type="Proteomes" id="UP000288805">
    <property type="component" value="Unassembled WGS sequence"/>
</dbReference>
<proteinExistence type="predicted"/>
<gene>
    <name evidence="1" type="ORF">CK203_049446</name>
</gene>
<name>A0A438HAV9_VITVI</name>